<proteinExistence type="predicted"/>
<dbReference type="Proteomes" id="UP000800036">
    <property type="component" value="Unassembled WGS sequence"/>
</dbReference>
<accession>A0A6A5UPX9</accession>
<reference evidence="1" key="1">
    <citation type="journal article" date="2020" name="Stud. Mycol.">
        <title>101 Dothideomycetes genomes: a test case for predicting lifestyles and emergence of pathogens.</title>
        <authorList>
            <person name="Haridas S."/>
            <person name="Albert R."/>
            <person name="Binder M."/>
            <person name="Bloem J."/>
            <person name="Labutti K."/>
            <person name="Salamov A."/>
            <person name="Andreopoulos B."/>
            <person name="Baker S."/>
            <person name="Barry K."/>
            <person name="Bills G."/>
            <person name="Bluhm B."/>
            <person name="Cannon C."/>
            <person name="Castanera R."/>
            <person name="Culley D."/>
            <person name="Daum C."/>
            <person name="Ezra D."/>
            <person name="Gonzalez J."/>
            <person name="Henrissat B."/>
            <person name="Kuo A."/>
            <person name="Liang C."/>
            <person name="Lipzen A."/>
            <person name="Lutzoni F."/>
            <person name="Magnuson J."/>
            <person name="Mondo S."/>
            <person name="Nolan M."/>
            <person name="Ohm R."/>
            <person name="Pangilinan J."/>
            <person name="Park H.-J."/>
            <person name="Ramirez L."/>
            <person name="Alfaro M."/>
            <person name="Sun H."/>
            <person name="Tritt A."/>
            <person name="Yoshinaga Y."/>
            <person name="Zwiers L.-H."/>
            <person name="Turgeon B."/>
            <person name="Goodwin S."/>
            <person name="Spatafora J."/>
            <person name="Crous P."/>
            <person name="Grigoriev I."/>
        </authorList>
    </citation>
    <scope>NUCLEOTIDE SEQUENCE</scope>
    <source>
        <strain evidence="1">CBS 107.79</strain>
    </source>
</reference>
<name>A0A6A5UPX9_9PLEO</name>
<keyword evidence="2" id="KW-1185">Reference proteome</keyword>
<protein>
    <submittedName>
        <fullName evidence="1">Uncharacterized protein</fullName>
    </submittedName>
</protein>
<evidence type="ECO:0000313" key="2">
    <source>
        <dbReference type="Proteomes" id="UP000800036"/>
    </source>
</evidence>
<dbReference type="AlphaFoldDB" id="A0A6A5UPX9"/>
<sequence length="164" mass="18133">MTVGKQPGCRASLIVWSNIPLASRVACELRKVHHTFWKPKTELCTTNSTLVPRRMLGSRAATPCPTPSRREGFTTTNCTTPLARQLPTLCTKCLDRTNPDNAVNSVNNHCVIFPSSEDTLRFWRFVRGSRPCVIGRTCKASFNSVTTQQMPSCCPTSLSPFSKG</sequence>
<organism evidence="1 2">
    <name type="scientific">Bimuria novae-zelandiae CBS 107.79</name>
    <dbReference type="NCBI Taxonomy" id="1447943"/>
    <lineage>
        <taxon>Eukaryota</taxon>
        <taxon>Fungi</taxon>
        <taxon>Dikarya</taxon>
        <taxon>Ascomycota</taxon>
        <taxon>Pezizomycotina</taxon>
        <taxon>Dothideomycetes</taxon>
        <taxon>Pleosporomycetidae</taxon>
        <taxon>Pleosporales</taxon>
        <taxon>Massarineae</taxon>
        <taxon>Didymosphaeriaceae</taxon>
        <taxon>Bimuria</taxon>
    </lineage>
</organism>
<dbReference type="EMBL" id="ML976773">
    <property type="protein sequence ID" value="KAF1964976.1"/>
    <property type="molecule type" value="Genomic_DNA"/>
</dbReference>
<gene>
    <name evidence="1" type="ORF">BU23DRAFT_40102</name>
</gene>
<evidence type="ECO:0000313" key="1">
    <source>
        <dbReference type="EMBL" id="KAF1964976.1"/>
    </source>
</evidence>